<dbReference type="PROSITE" id="PS51367">
    <property type="entry name" value="THAUMATIN_2"/>
    <property type="match status" value="1"/>
</dbReference>
<dbReference type="Gene3D" id="2.60.110.10">
    <property type="entry name" value="Thaumatin"/>
    <property type="match status" value="1"/>
</dbReference>
<dbReference type="InterPro" id="IPR001938">
    <property type="entry name" value="Thaumatin"/>
</dbReference>
<proteinExistence type="predicted"/>
<keyword evidence="2" id="KW-1185">Reference proteome</keyword>
<evidence type="ECO:0000313" key="1">
    <source>
        <dbReference type="EMBL" id="RWR91507.1"/>
    </source>
</evidence>
<dbReference type="PANTHER" id="PTHR31048">
    <property type="entry name" value="OS03G0233200 PROTEIN"/>
    <property type="match status" value="1"/>
</dbReference>
<evidence type="ECO:0000313" key="2">
    <source>
        <dbReference type="Proteomes" id="UP000283530"/>
    </source>
</evidence>
<comment type="caution">
    <text evidence="1">The sequence shown here is derived from an EMBL/GenBank/DDBJ whole genome shotgun (WGS) entry which is preliminary data.</text>
</comment>
<dbReference type="InterPro" id="IPR037176">
    <property type="entry name" value="Osmotin/thaumatin-like_sf"/>
</dbReference>
<name>A0A3S3N3B4_9MAGN</name>
<dbReference type="SUPFAM" id="SSF49870">
    <property type="entry name" value="Osmotin, thaumatin-like protein"/>
    <property type="match status" value="1"/>
</dbReference>
<dbReference type="Pfam" id="PF00314">
    <property type="entry name" value="Thaumatin"/>
    <property type="match status" value="1"/>
</dbReference>
<reference evidence="1 2" key="1">
    <citation type="journal article" date="2019" name="Nat. Plants">
        <title>Stout camphor tree genome fills gaps in understanding of flowering plant genome evolution.</title>
        <authorList>
            <person name="Chaw S.M."/>
            <person name="Liu Y.C."/>
            <person name="Wu Y.W."/>
            <person name="Wang H.Y."/>
            <person name="Lin C.I."/>
            <person name="Wu C.S."/>
            <person name="Ke H.M."/>
            <person name="Chang L.Y."/>
            <person name="Hsu C.Y."/>
            <person name="Yang H.T."/>
            <person name="Sudianto E."/>
            <person name="Hsu M.H."/>
            <person name="Wu K.P."/>
            <person name="Wang L.N."/>
            <person name="Leebens-Mack J.H."/>
            <person name="Tsai I.J."/>
        </authorList>
    </citation>
    <scope>NUCLEOTIDE SEQUENCE [LARGE SCALE GENOMIC DNA]</scope>
    <source>
        <strain evidence="2">cv. Chaw 1501</strain>
        <tissue evidence="1">Young leaves</tissue>
    </source>
</reference>
<dbReference type="Proteomes" id="UP000283530">
    <property type="component" value="Unassembled WGS sequence"/>
</dbReference>
<gene>
    <name evidence="1" type="ORF">CKAN_02066400</name>
</gene>
<organism evidence="1 2">
    <name type="scientific">Cinnamomum micranthum f. kanehirae</name>
    <dbReference type="NCBI Taxonomy" id="337451"/>
    <lineage>
        <taxon>Eukaryota</taxon>
        <taxon>Viridiplantae</taxon>
        <taxon>Streptophyta</taxon>
        <taxon>Embryophyta</taxon>
        <taxon>Tracheophyta</taxon>
        <taxon>Spermatophyta</taxon>
        <taxon>Magnoliopsida</taxon>
        <taxon>Magnoliidae</taxon>
        <taxon>Laurales</taxon>
        <taxon>Lauraceae</taxon>
        <taxon>Cinnamomum</taxon>
    </lineage>
</organism>
<dbReference type="EMBL" id="QPKB01000008">
    <property type="protein sequence ID" value="RWR91507.1"/>
    <property type="molecule type" value="Genomic_DNA"/>
</dbReference>
<dbReference type="PRINTS" id="PR00347">
    <property type="entry name" value="THAUMATIN"/>
</dbReference>
<accession>A0A3S3N3B4</accession>
<dbReference type="SMART" id="SM00205">
    <property type="entry name" value="THN"/>
    <property type="match status" value="1"/>
</dbReference>
<dbReference type="AlphaFoldDB" id="A0A3S3N3B4"/>
<protein>
    <submittedName>
        <fullName evidence="1">Thaumatin-like protein 1b</fullName>
    </submittedName>
</protein>
<dbReference type="OrthoDB" id="430315at2759"/>
<sequence>MGILDFVKLVQKQPLTACQVTNNCPHTIWPGTLAGAGTPELPTTGFQLNSGQTIKIPALPGWSGRIWARTGCKFDELGVGTCLTGDCGGKMECSGMGATVPATLFEITLGEGPDKDYYDVSIVDGYNLPVMALADGVSGGCNVAQKSYNWWMAWMQQMWLHVGVHVMHLGLISTVAVGSLLTQTHVGLQCTQLSSREPVQRPIAMHLMMAPVLSHAKELNIQLHSAPLTGYEMLFLIPPRMTNFY</sequence>
<dbReference type="InterPro" id="IPR017949">
    <property type="entry name" value="Thaumatin_CS"/>
</dbReference>
<dbReference type="PROSITE" id="PS00316">
    <property type="entry name" value="THAUMATIN_1"/>
    <property type="match status" value="1"/>
</dbReference>
<dbReference type="STRING" id="337451.A0A3S3N3B4"/>